<evidence type="ECO:0000256" key="1">
    <source>
        <dbReference type="ARBA" id="ARBA00001946"/>
    </source>
</evidence>
<comment type="cofactor">
    <cofactor evidence="1">
        <name>Mg(2+)</name>
        <dbReference type="ChEBI" id="CHEBI:18420"/>
    </cofactor>
</comment>
<dbReference type="InterPro" id="IPR020084">
    <property type="entry name" value="NUDIX_hydrolase_CS"/>
</dbReference>
<dbReference type="Gene3D" id="3.90.79.10">
    <property type="entry name" value="Nucleoside Triphosphate Pyrophosphohydrolase"/>
    <property type="match status" value="1"/>
</dbReference>
<dbReference type="Proteomes" id="UP001165283">
    <property type="component" value="Unassembled WGS sequence"/>
</dbReference>
<evidence type="ECO:0000313" key="5">
    <source>
        <dbReference type="EMBL" id="MCO1657023.1"/>
    </source>
</evidence>
<protein>
    <submittedName>
        <fullName evidence="5">NUDIX domain-containing protein</fullName>
    </submittedName>
</protein>
<reference evidence="5" key="1">
    <citation type="submission" date="2021-04" db="EMBL/GenBank/DDBJ databases">
        <title>Pseudonocardia sp. nov., isolated from sandy soil of mangrove forest.</title>
        <authorList>
            <person name="Zan Z."/>
            <person name="Huang R."/>
            <person name="Liu W."/>
        </authorList>
    </citation>
    <scope>NUCLEOTIDE SEQUENCE</scope>
    <source>
        <strain evidence="5">S2-4</strain>
    </source>
</reference>
<dbReference type="PROSITE" id="PS51462">
    <property type="entry name" value="NUDIX"/>
    <property type="match status" value="1"/>
</dbReference>
<dbReference type="PROSITE" id="PS00893">
    <property type="entry name" value="NUDIX_BOX"/>
    <property type="match status" value="1"/>
</dbReference>
<proteinExistence type="predicted"/>
<dbReference type="Pfam" id="PF00293">
    <property type="entry name" value="NUDIX"/>
    <property type="match status" value="1"/>
</dbReference>
<evidence type="ECO:0000259" key="4">
    <source>
        <dbReference type="PROSITE" id="PS51462"/>
    </source>
</evidence>
<sequence>MVGPLRRLRLLLRRIGSGRSAPRRAPKPRAVAVVVDDDRVLVMRRHKRGRDYAVLPGGGVEEGETAAGAALRELHEETTLVAEIDRLLWTGRHNDRPASYFLMTAVRGRAALSGPEARANRPDNRYELRWATADQFAELGLHPSDIRGPLAELLSGRAHPS</sequence>
<keyword evidence="6" id="KW-1185">Reference proteome</keyword>
<dbReference type="EMBL" id="JAGSOV010000039">
    <property type="protein sequence ID" value="MCO1657023.1"/>
    <property type="molecule type" value="Genomic_DNA"/>
</dbReference>
<dbReference type="InterPro" id="IPR015797">
    <property type="entry name" value="NUDIX_hydrolase-like_dom_sf"/>
</dbReference>
<organism evidence="5 6">
    <name type="scientific">Pseudonocardia humida</name>
    <dbReference type="NCBI Taxonomy" id="2800819"/>
    <lineage>
        <taxon>Bacteria</taxon>
        <taxon>Bacillati</taxon>
        <taxon>Actinomycetota</taxon>
        <taxon>Actinomycetes</taxon>
        <taxon>Pseudonocardiales</taxon>
        <taxon>Pseudonocardiaceae</taxon>
        <taxon>Pseudonocardia</taxon>
    </lineage>
</organism>
<feature type="domain" description="Nudix hydrolase" evidence="4">
    <location>
        <begin position="25"/>
        <end position="154"/>
    </location>
</feature>
<evidence type="ECO:0000256" key="3">
    <source>
        <dbReference type="ARBA" id="ARBA00022842"/>
    </source>
</evidence>
<dbReference type="InterPro" id="IPR000086">
    <property type="entry name" value="NUDIX_hydrolase_dom"/>
</dbReference>
<dbReference type="PANTHER" id="PTHR43046:SF12">
    <property type="entry name" value="GDP-MANNOSE MANNOSYL HYDROLASE"/>
    <property type="match status" value="1"/>
</dbReference>
<gene>
    <name evidence="5" type="ORF">KDL28_18335</name>
</gene>
<dbReference type="PANTHER" id="PTHR43046">
    <property type="entry name" value="GDP-MANNOSE MANNOSYL HYDROLASE"/>
    <property type="match status" value="1"/>
</dbReference>
<evidence type="ECO:0000256" key="2">
    <source>
        <dbReference type="ARBA" id="ARBA00022801"/>
    </source>
</evidence>
<dbReference type="RefSeq" id="WP_252440315.1">
    <property type="nucleotide sequence ID" value="NZ_JAGSOV010000039.1"/>
</dbReference>
<dbReference type="SUPFAM" id="SSF55811">
    <property type="entry name" value="Nudix"/>
    <property type="match status" value="1"/>
</dbReference>
<accession>A0ABT1A209</accession>
<name>A0ABT1A209_9PSEU</name>
<comment type="caution">
    <text evidence="5">The sequence shown here is derived from an EMBL/GenBank/DDBJ whole genome shotgun (WGS) entry which is preliminary data.</text>
</comment>
<keyword evidence="2" id="KW-0378">Hydrolase</keyword>
<evidence type="ECO:0000313" key="6">
    <source>
        <dbReference type="Proteomes" id="UP001165283"/>
    </source>
</evidence>
<keyword evidence="3" id="KW-0460">Magnesium</keyword>